<sequence length="601" mass="68573">MPPCGKHENGSVRTSTSKPKKLGSKKKYSEFEEIAYKTIQALNPNRKIHRREIKIDQVKEVVRRIYYGEPLCPLERALPSPGSVSSAASTSSSSITNHENLSDRSSTSSKKPGRKVSQGDIVELDETAKKVTELISKSLAKPNALLSFQFVKTECQRMFSASKQTNNEILGFVSKAVLKNDIDSNMTPEKNIQRAELYAILELYKIELDREQGDVNKVIAKLRYLNVLTSGKLFNVFVSDVLHKTFGKTLAAELTLIRQKFGLKMPPNEQITFKKSPSPKENLVFSELKSTNLEVKEHIDEEPTTHQEEEATAEVPQRKRSRKSVLEEQKSVEVEVEVKKMKVEVEEEERIEEEKCEKRPKKKGVPFRVDNKGSIASRRHTQRRLCVVKNSTGLIQPTARRSSTASFIQKQQSEMVTLRKRYSIDNFKTPALPKHEPERKKFVKKVVEKVEVKKVAKKPSKNILDKKALQRYSDRMAEVFEKAKHVQTNEVFYGRCNIRQGLFENTEAEDVTAKQKNRSGRSTKANVSDCLYFAHTLLNVHNTDPLASRLPKAIRCPSDPKITKIKKLVRHASRSRVIRYNKYLQRCKLRQLKAEAKAALA</sequence>
<gene>
    <name evidence="3" type="ORF">BOKJ2_LOCUS1922</name>
</gene>
<evidence type="ECO:0000256" key="2">
    <source>
        <dbReference type="SAM" id="MobiDB-lite"/>
    </source>
</evidence>
<reference evidence="3" key="1">
    <citation type="submission" date="2020-09" db="EMBL/GenBank/DDBJ databases">
        <authorList>
            <person name="Kikuchi T."/>
        </authorList>
    </citation>
    <scope>NUCLEOTIDE SEQUENCE</scope>
    <source>
        <strain evidence="3">SH1</strain>
    </source>
</reference>
<feature type="compositionally biased region" description="Polar residues" evidence="2">
    <location>
        <begin position="95"/>
        <end position="110"/>
    </location>
</feature>
<feature type="region of interest" description="Disordered" evidence="2">
    <location>
        <begin position="299"/>
        <end position="324"/>
    </location>
</feature>
<feature type="compositionally biased region" description="Basic and acidic residues" evidence="2">
    <location>
        <begin position="1"/>
        <end position="10"/>
    </location>
</feature>
<dbReference type="AlphaFoldDB" id="A0A811JUZ9"/>
<dbReference type="GO" id="GO:0003723">
    <property type="term" value="F:RNA binding"/>
    <property type="evidence" value="ECO:0007669"/>
    <property type="project" value="UniProtKB-KW"/>
</dbReference>
<name>A0A811JUZ9_9BILA</name>
<comment type="caution">
    <text evidence="3">The sequence shown here is derived from an EMBL/GenBank/DDBJ whole genome shotgun (WGS) entry which is preliminary data.</text>
</comment>
<keyword evidence="1" id="KW-0694">RNA-binding</keyword>
<dbReference type="EMBL" id="CAJFCW020000001">
    <property type="protein sequence ID" value="CAG9084891.1"/>
    <property type="molecule type" value="Genomic_DNA"/>
</dbReference>
<evidence type="ECO:0000313" key="4">
    <source>
        <dbReference type="Proteomes" id="UP000614601"/>
    </source>
</evidence>
<feature type="compositionally biased region" description="Low complexity" evidence="2">
    <location>
        <begin position="79"/>
        <end position="94"/>
    </location>
</feature>
<feature type="region of interest" description="Disordered" evidence="2">
    <location>
        <begin position="78"/>
        <end position="121"/>
    </location>
</feature>
<feature type="region of interest" description="Disordered" evidence="2">
    <location>
        <begin position="1"/>
        <end position="26"/>
    </location>
</feature>
<protein>
    <submittedName>
        <fullName evidence="3">Uncharacterized protein</fullName>
    </submittedName>
</protein>
<dbReference type="Proteomes" id="UP000614601">
    <property type="component" value="Unassembled WGS sequence"/>
</dbReference>
<accession>A0A811JUZ9</accession>
<dbReference type="EMBL" id="CAJFDH010000001">
    <property type="protein sequence ID" value="CAD5207238.1"/>
    <property type="molecule type" value="Genomic_DNA"/>
</dbReference>
<keyword evidence="4" id="KW-1185">Reference proteome</keyword>
<dbReference type="Proteomes" id="UP000783686">
    <property type="component" value="Unassembled WGS sequence"/>
</dbReference>
<evidence type="ECO:0000256" key="1">
    <source>
        <dbReference type="PROSITE-ProRule" id="PRU00182"/>
    </source>
</evidence>
<evidence type="ECO:0000313" key="3">
    <source>
        <dbReference type="EMBL" id="CAD5207238.1"/>
    </source>
</evidence>
<proteinExistence type="predicted"/>
<dbReference type="PROSITE" id="PS50889">
    <property type="entry name" value="S4"/>
    <property type="match status" value="1"/>
</dbReference>
<dbReference type="OrthoDB" id="5864449at2759"/>
<organism evidence="3 4">
    <name type="scientific">Bursaphelenchus okinawaensis</name>
    <dbReference type="NCBI Taxonomy" id="465554"/>
    <lineage>
        <taxon>Eukaryota</taxon>
        <taxon>Metazoa</taxon>
        <taxon>Ecdysozoa</taxon>
        <taxon>Nematoda</taxon>
        <taxon>Chromadorea</taxon>
        <taxon>Rhabditida</taxon>
        <taxon>Tylenchina</taxon>
        <taxon>Tylenchomorpha</taxon>
        <taxon>Aphelenchoidea</taxon>
        <taxon>Aphelenchoididae</taxon>
        <taxon>Bursaphelenchus</taxon>
    </lineage>
</organism>
<feature type="compositionally biased region" description="Basic and acidic residues" evidence="2">
    <location>
        <begin position="299"/>
        <end position="309"/>
    </location>
</feature>